<dbReference type="PANTHER" id="PTHR34047">
    <property type="entry name" value="NUCLEAR INTRON MATURASE 1, MITOCHONDRIAL-RELATED"/>
    <property type="match status" value="1"/>
</dbReference>
<dbReference type="PANTHER" id="PTHR34047:SF8">
    <property type="entry name" value="PROTEIN YKFC"/>
    <property type="match status" value="1"/>
</dbReference>
<feature type="domain" description="Reverse transcriptase" evidence="2">
    <location>
        <begin position="51"/>
        <end position="273"/>
    </location>
</feature>
<dbReference type="Proteomes" id="UP000293652">
    <property type="component" value="Unassembled WGS sequence"/>
</dbReference>
<dbReference type="CDD" id="cd01646">
    <property type="entry name" value="RT_Bac_retron_I"/>
    <property type="match status" value="1"/>
</dbReference>
<dbReference type="Pfam" id="PF00078">
    <property type="entry name" value="RVT_1"/>
    <property type="match status" value="1"/>
</dbReference>
<reference evidence="3 4" key="1">
    <citation type="submission" date="2019-02" db="EMBL/GenBank/DDBJ databases">
        <title>The genomic architecture of introgression among sibling species of bacteria.</title>
        <authorList>
            <person name="Cavassim M.I.A."/>
            <person name="Moeskjaer S."/>
            <person name="Moslemi C."/>
            <person name="Fields B."/>
            <person name="Bachmann A."/>
            <person name="Vilhjalmsson B."/>
            <person name="Schierup M.H."/>
            <person name="Young J.P.W."/>
            <person name="Andersen S.U."/>
        </authorList>
    </citation>
    <scope>NUCLEOTIDE SEQUENCE [LARGE SCALE GENOMIC DNA]</scope>
    <source>
        <strain evidence="3 4">SM145A</strain>
    </source>
</reference>
<dbReference type="SUPFAM" id="SSF56672">
    <property type="entry name" value="DNA/RNA polymerases"/>
    <property type="match status" value="1"/>
</dbReference>
<organism evidence="3 4">
    <name type="scientific">Rhizobium leguminosarum</name>
    <dbReference type="NCBI Taxonomy" id="384"/>
    <lineage>
        <taxon>Bacteria</taxon>
        <taxon>Pseudomonadati</taxon>
        <taxon>Pseudomonadota</taxon>
        <taxon>Alphaproteobacteria</taxon>
        <taxon>Hyphomicrobiales</taxon>
        <taxon>Rhizobiaceae</taxon>
        <taxon>Rhizobium/Agrobacterium group</taxon>
        <taxon>Rhizobium</taxon>
    </lineage>
</organism>
<proteinExistence type="inferred from homology"/>
<comment type="similarity">
    <text evidence="1">Belongs to the bacterial reverse transcriptase family.</text>
</comment>
<evidence type="ECO:0000313" key="3">
    <source>
        <dbReference type="EMBL" id="TAX72808.1"/>
    </source>
</evidence>
<dbReference type="EMBL" id="SIPC01000001">
    <property type="protein sequence ID" value="TAX72808.1"/>
    <property type="molecule type" value="Genomic_DNA"/>
</dbReference>
<protein>
    <submittedName>
        <fullName evidence="3">RNA-directed DNA polymerase (Reverse transcriptase) protein</fullName>
    </submittedName>
</protein>
<dbReference type="InterPro" id="IPR043502">
    <property type="entry name" value="DNA/RNA_pol_sf"/>
</dbReference>
<evidence type="ECO:0000256" key="1">
    <source>
        <dbReference type="ARBA" id="ARBA00034120"/>
    </source>
</evidence>
<comment type="caution">
    <text evidence="3">The sequence shown here is derived from an EMBL/GenBank/DDBJ whole genome shotgun (WGS) entry which is preliminary data.</text>
</comment>
<keyword evidence="3" id="KW-0808">Transferase</keyword>
<dbReference type="PROSITE" id="PS50878">
    <property type="entry name" value="RT_POL"/>
    <property type="match status" value="1"/>
</dbReference>
<sequence>MTALETFNTEFSRQRLTEVFNERILNSHTVGKDGVHPSLVAANLDLWVSRISDRARAGTYNFTTFKQKLVLKGHDKPPRQISVATVRDRLALRALTNVLMTVFPDARISPAHYIVEEVATLIAPHGDDFSFIQIDIKNFYPSVRHDELLRRLRGRIRHKPLLNLIMQAVSTPTSASKETRRNTIGIPQGLSISNVLSSIYMMKFDEFAKSRFAYFRYVDDILIVCPTADAKRNFRLIKGRLAQIGLECHRLEDNTKTKIVPLTTGVDYLGFHLAPQITSVRKSSYRRIIDKVVTVMTGVKYNADHAKILLRLNLKITGCIFDGRRMGWMFFFSMTGDVKQLQRLDSFIAKTWRRLGMEQYGTPKRFVKAYHEINYNLAESRYIPRFDEYSTDQKIDLIATMTVTDRSRIANWPIERINRKFFQLIRKEAAELERDITPLS</sequence>
<evidence type="ECO:0000313" key="4">
    <source>
        <dbReference type="Proteomes" id="UP000293652"/>
    </source>
</evidence>
<accession>A0A4Q8Y3A7</accession>
<dbReference type="GO" id="GO:0003964">
    <property type="term" value="F:RNA-directed DNA polymerase activity"/>
    <property type="evidence" value="ECO:0007669"/>
    <property type="project" value="UniProtKB-KW"/>
</dbReference>
<dbReference type="InterPro" id="IPR051083">
    <property type="entry name" value="GrpII_Intron_Splice-Mob/Def"/>
</dbReference>
<keyword evidence="3" id="KW-0548">Nucleotidyltransferase</keyword>
<evidence type="ECO:0000259" key="2">
    <source>
        <dbReference type="PROSITE" id="PS50878"/>
    </source>
</evidence>
<gene>
    <name evidence="3" type="ORF">ELI03_14150</name>
</gene>
<dbReference type="AlphaFoldDB" id="A0A4Q8Y3A7"/>
<dbReference type="InterPro" id="IPR000477">
    <property type="entry name" value="RT_dom"/>
</dbReference>
<keyword evidence="3" id="KW-0695">RNA-directed DNA polymerase</keyword>
<name>A0A4Q8Y3A7_RHILE</name>